<dbReference type="Pfam" id="PF03652">
    <property type="entry name" value="RuvX"/>
    <property type="match status" value="1"/>
</dbReference>
<dbReference type="InterPro" id="IPR037027">
    <property type="entry name" value="YqgF/RNaseH-like_dom_sf"/>
</dbReference>
<evidence type="ECO:0000256" key="3">
    <source>
        <dbReference type="ARBA" id="ARBA00022722"/>
    </source>
</evidence>
<dbReference type="SUPFAM" id="SSF53098">
    <property type="entry name" value="Ribonuclease H-like"/>
    <property type="match status" value="1"/>
</dbReference>
<dbReference type="Proteomes" id="UP000215383">
    <property type="component" value="Chromosome 1"/>
</dbReference>
<dbReference type="EC" id="3.1.-.-" evidence="5"/>
<dbReference type="PANTHER" id="PTHR33317">
    <property type="entry name" value="POLYNUCLEOTIDYL TRANSFERASE, RIBONUCLEASE H-LIKE SUPERFAMILY PROTEIN"/>
    <property type="match status" value="1"/>
</dbReference>
<evidence type="ECO:0000259" key="6">
    <source>
        <dbReference type="SMART" id="SM00732"/>
    </source>
</evidence>
<dbReference type="InterPro" id="IPR012337">
    <property type="entry name" value="RNaseH-like_sf"/>
</dbReference>
<protein>
    <recommendedName>
        <fullName evidence="5">Putative pre-16S rRNA nuclease</fullName>
        <ecNumber evidence="5">3.1.-.-</ecNumber>
    </recommendedName>
</protein>
<dbReference type="Gene3D" id="3.30.420.140">
    <property type="entry name" value="YqgF/RNase H-like domain"/>
    <property type="match status" value="1"/>
</dbReference>
<dbReference type="CDD" id="cd16964">
    <property type="entry name" value="YqgF"/>
    <property type="match status" value="1"/>
</dbReference>
<dbReference type="EMBL" id="LT906446">
    <property type="protein sequence ID" value="SNU99251.1"/>
    <property type="molecule type" value="Genomic_DNA"/>
</dbReference>
<proteinExistence type="inferred from homology"/>
<evidence type="ECO:0000313" key="7">
    <source>
        <dbReference type="EMBL" id="SNU99251.1"/>
    </source>
</evidence>
<accession>A0A239TMU6</accession>
<dbReference type="PANTHER" id="PTHR33317:SF4">
    <property type="entry name" value="POLYNUCLEOTIDYL TRANSFERASE, RIBONUCLEASE H-LIKE SUPERFAMILY PROTEIN"/>
    <property type="match status" value="1"/>
</dbReference>
<organism evidence="7 8">
    <name type="scientific">Megamonas hypermegale</name>
    <dbReference type="NCBI Taxonomy" id="158847"/>
    <lineage>
        <taxon>Bacteria</taxon>
        <taxon>Bacillati</taxon>
        <taxon>Bacillota</taxon>
        <taxon>Negativicutes</taxon>
        <taxon>Selenomonadales</taxon>
        <taxon>Selenomonadaceae</taxon>
        <taxon>Megamonas</taxon>
    </lineage>
</organism>
<sequence length="137" mass="15649">MRIMSLDVGDRTVGIAVSDELLFTAQGVETIRRKSYKNDLGRIKELCRQFETTKFVVGLPKNMNGTMGERCEIVKQFATKLKEDIPEAEIIFWDERLSTVAADRYLLEADISRAKRKKVIDKMAAVFILQGYLDSLK</sequence>
<dbReference type="GO" id="GO:0004518">
    <property type="term" value="F:nuclease activity"/>
    <property type="evidence" value="ECO:0007669"/>
    <property type="project" value="UniProtKB-KW"/>
</dbReference>
<dbReference type="GeneID" id="78507082"/>
<dbReference type="eggNOG" id="COG0816">
    <property type="taxonomic scope" value="Bacteria"/>
</dbReference>
<evidence type="ECO:0000256" key="1">
    <source>
        <dbReference type="ARBA" id="ARBA00022490"/>
    </source>
</evidence>
<comment type="function">
    <text evidence="5">Could be a nuclease involved in processing of the 5'-end of pre-16S rRNA.</text>
</comment>
<dbReference type="GO" id="GO:0016788">
    <property type="term" value="F:hydrolase activity, acting on ester bonds"/>
    <property type="evidence" value="ECO:0007669"/>
    <property type="project" value="UniProtKB-UniRule"/>
</dbReference>
<comment type="similarity">
    <text evidence="5">Belongs to the YqgF HJR family.</text>
</comment>
<evidence type="ECO:0000256" key="5">
    <source>
        <dbReference type="HAMAP-Rule" id="MF_00651"/>
    </source>
</evidence>
<keyword evidence="8" id="KW-1185">Reference proteome</keyword>
<dbReference type="HAMAP" id="MF_00651">
    <property type="entry name" value="Nuclease_YqgF"/>
    <property type="match status" value="1"/>
</dbReference>
<gene>
    <name evidence="7" type="primary">yrrK</name>
    <name evidence="7" type="ORF">SAMEA4364220_01074</name>
</gene>
<evidence type="ECO:0000256" key="4">
    <source>
        <dbReference type="ARBA" id="ARBA00022801"/>
    </source>
</evidence>
<reference evidence="7 8" key="1">
    <citation type="submission" date="2017-06" db="EMBL/GenBank/DDBJ databases">
        <authorList>
            <consortium name="Pathogen Informatics"/>
        </authorList>
    </citation>
    <scope>NUCLEOTIDE SEQUENCE [LARGE SCALE GENOMIC DNA]</scope>
    <source>
        <strain evidence="7 8">NCTC10570</strain>
    </source>
</reference>
<dbReference type="InterPro" id="IPR005227">
    <property type="entry name" value="YqgF"/>
</dbReference>
<dbReference type="RefSeq" id="WP_027889805.1">
    <property type="nucleotide sequence ID" value="NZ_CASFMS010000006.1"/>
</dbReference>
<keyword evidence="3 5" id="KW-0540">Nuclease</keyword>
<dbReference type="InterPro" id="IPR006641">
    <property type="entry name" value="YqgF/RNaseH-like_dom"/>
</dbReference>
<dbReference type="GO" id="GO:0000967">
    <property type="term" value="P:rRNA 5'-end processing"/>
    <property type="evidence" value="ECO:0007669"/>
    <property type="project" value="UniProtKB-UniRule"/>
</dbReference>
<dbReference type="AlphaFoldDB" id="A0A239TMU6"/>
<comment type="subcellular location">
    <subcellularLocation>
        <location evidence="5">Cytoplasm</location>
    </subcellularLocation>
</comment>
<name>A0A239TMU6_9FIRM</name>
<keyword evidence="2 5" id="KW-0690">Ribosome biogenesis</keyword>
<evidence type="ECO:0000313" key="8">
    <source>
        <dbReference type="Proteomes" id="UP000215383"/>
    </source>
</evidence>
<dbReference type="GO" id="GO:0005829">
    <property type="term" value="C:cytosol"/>
    <property type="evidence" value="ECO:0007669"/>
    <property type="project" value="TreeGrafter"/>
</dbReference>
<keyword evidence="1 5" id="KW-0963">Cytoplasm</keyword>
<dbReference type="SMART" id="SM00732">
    <property type="entry name" value="YqgFc"/>
    <property type="match status" value="1"/>
</dbReference>
<feature type="domain" description="YqgF/RNase H-like" evidence="6">
    <location>
        <begin position="1"/>
        <end position="102"/>
    </location>
</feature>
<keyword evidence="4 5" id="KW-0378">Hydrolase</keyword>
<evidence type="ECO:0000256" key="2">
    <source>
        <dbReference type="ARBA" id="ARBA00022517"/>
    </source>
</evidence>
<dbReference type="NCBIfam" id="TIGR00250">
    <property type="entry name" value="RNAse_H_YqgF"/>
    <property type="match status" value="1"/>
</dbReference>